<evidence type="ECO:0000256" key="1">
    <source>
        <dbReference type="SAM" id="Phobius"/>
    </source>
</evidence>
<reference evidence="2 3" key="1">
    <citation type="journal article" date="2017" name="MBio">
        <title>Type VI secretion-mediated competition in the bee gut microbiome.</title>
        <authorList>
            <person name="Steele M.I."/>
            <person name="Kwong W.K."/>
            <person name="Powell J.E."/>
            <person name="Whiteley M."/>
            <person name="Moran N.A."/>
        </authorList>
    </citation>
    <scope>NUCLEOTIDE SEQUENCE [LARGE SCALE GENOMIC DNA]</scope>
    <source>
        <strain evidence="2 3">Occ4-2</strain>
    </source>
</reference>
<feature type="transmembrane region" description="Helical" evidence="1">
    <location>
        <begin position="47"/>
        <end position="72"/>
    </location>
</feature>
<keyword evidence="1" id="KW-0812">Transmembrane</keyword>
<dbReference type="PANTHER" id="PTHR39165">
    <property type="entry name" value="IG HYPOTHETICAL 17883"/>
    <property type="match status" value="1"/>
</dbReference>
<protein>
    <recommendedName>
        <fullName evidence="4">DUF456 domain-containing protein</fullName>
    </recommendedName>
</protein>
<feature type="transmembrane region" description="Helical" evidence="1">
    <location>
        <begin position="84"/>
        <end position="108"/>
    </location>
</feature>
<keyword evidence="1" id="KW-0472">Membrane</keyword>
<name>A0A2N9XQR5_9NEIS</name>
<dbReference type="EMBL" id="MEIQ01000033">
    <property type="protein sequence ID" value="PIT50670.1"/>
    <property type="molecule type" value="Genomic_DNA"/>
</dbReference>
<comment type="caution">
    <text evidence="2">The sequence shown here is derived from an EMBL/GenBank/DDBJ whole genome shotgun (WGS) entry which is preliminary data.</text>
</comment>
<gene>
    <name evidence="2" type="ORF">BHC48_05035</name>
</gene>
<organism evidence="2 3">
    <name type="scientific">Snodgrassella alvi</name>
    <dbReference type="NCBI Taxonomy" id="1196083"/>
    <lineage>
        <taxon>Bacteria</taxon>
        <taxon>Pseudomonadati</taxon>
        <taxon>Pseudomonadota</taxon>
        <taxon>Betaproteobacteria</taxon>
        <taxon>Neisseriales</taxon>
        <taxon>Neisseriaceae</taxon>
        <taxon>Snodgrassella</taxon>
    </lineage>
</organism>
<sequence>MTAVLVILAIILLLIGLLGTVMPALPGLPLMFGGAWLLALSSDYQIMGAGTLISLGILTILGCTMDYMAGMLGAKHCGASKRAIWGAFIGAIIGMFFAVPGMILGPLLGAAAGEFIARRNLMAAGKVGLATVIGLVLGVVAKIGCAFAMLITIAVMYLYHFINF</sequence>
<evidence type="ECO:0008006" key="4">
    <source>
        <dbReference type="Google" id="ProtNLM"/>
    </source>
</evidence>
<dbReference type="Proteomes" id="UP000231484">
    <property type="component" value="Unassembled WGS sequence"/>
</dbReference>
<dbReference type="AlphaFoldDB" id="A0A2N9XQR5"/>
<evidence type="ECO:0000313" key="2">
    <source>
        <dbReference type="EMBL" id="PIT50670.1"/>
    </source>
</evidence>
<dbReference type="PANTHER" id="PTHR39165:SF1">
    <property type="entry name" value="DUF456 DOMAIN-CONTAINING PROTEIN"/>
    <property type="match status" value="1"/>
</dbReference>
<evidence type="ECO:0000313" key="3">
    <source>
        <dbReference type="Proteomes" id="UP000231484"/>
    </source>
</evidence>
<accession>A0A2N9XQR5</accession>
<keyword evidence="1" id="KW-1133">Transmembrane helix</keyword>
<proteinExistence type="predicted"/>
<feature type="transmembrane region" description="Helical" evidence="1">
    <location>
        <begin position="128"/>
        <end position="159"/>
    </location>
</feature>
<dbReference type="InterPro" id="IPR007403">
    <property type="entry name" value="DUF456"/>
</dbReference>
<dbReference type="Pfam" id="PF04306">
    <property type="entry name" value="DUF456"/>
    <property type="match status" value="1"/>
</dbReference>